<feature type="domain" description="C-type lectin" evidence="1">
    <location>
        <begin position="75"/>
        <end position="172"/>
    </location>
</feature>
<protein>
    <submittedName>
        <fullName evidence="3">C-type lectin domain-containing protein</fullName>
    </submittedName>
</protein>
<keyword evidence="2" id="KW-1185">Reference proteome</keyword>
<organism evidence="2 3">
    <name type="scientific">Acrobeloides nanus</name>
    <dbReference type="NCBI Taxonomy" id="290746"/>
    <lineage>
        <taxon>Eukaryota</taxon>
        <taxon>Metazoa</taxon>
        <taxon>Ecdysozoa</taxon>
        <taxon>Nematoda</taxon>
        <taxon>Chromadorea</taxon>
        <taxon>Rhabditida</taxon>
        <taxon>Tylenchina</taxon>
        <taxon>Cephalobomorpha</taxon>
        <taxon>Cephaloboidea</taxon>
        <taxon>Cephalobidae</taxon>
        <taxon>Acrobeloides</taxon>
    </lineage>
</organism>
<reference evidence="3" key="1">
    <citation type="submission" date="2022-11" db="UniProtKB">
        <authorList>
            <consortium name="WormBaseParasite"/>
        </authorList>
    </citation>
    <scope>IDENTIFICATION</scope>
</reference>
<dbReference type="InterPro" id="IPR016187">
    <property type="entry name" value="CTDL_fold"/>
</dbReference>
<dbReference type="AlphaFoldDB" id="A0A914DZ59"/>
<dbReference type="InterPro" id="IPR001304">
    <property type="entry name" value="C-type_lectin-like"/>
</dbReference>
<proteinExistence type="predicted"/>
<dbReference type="Gene3D" id="3.10.100.10">
    <property type="entry name" value="Mannose-Binding Protein A, subunit A"/>
    <property type="match status" value="1"/>
</dbReference>
<dbReference type="InterPro" id="IPR016186">
    <property type="entry name" value="C-type_lectin-like/link_sf"/>
</dbReference>
<dbReference type="WBParaSite" id="ACRNAN_scaffold4735.g32004.t1">
    <property type="protein sequence ID" value="ACRNAN_scaffold4735.g32004.t1"/>
    <property type="gene ID" value="ACRNAN_scaffold4735.g32004"/>
</dbReference>
<dbReference type="SUPFAM" id="SSF56436">
    <property type="entry name" value="C-type lectin-like"/>
    <property type="match status" value="1"/>
</dbReference>
<evidence type="ECO:0000259" key="1">
    <source>
        <dbReference type="PROSITE" id="PS50041"/>
    </source>
</evidence>
<dbReference type="PROSITE" id="PS50041">
    <property type="entry name" value="C_TYPE_LECTIN_2"/>
    <property type="match status" value="1"/>
</dbReference>
<dbReference type="Proteomes" id="UP000887540">
    <property type="component" value="Unplaced"/>
</dbReference>
<accession>A0A914DZ59</accession>
<dbReference type="CDD" id="cd00037">
    <property type="entry name" value="CLECT"/>
    <property type="match status" value="1"/>
</dbReference>
<name>A0A914DZ59_9BILA</name>
<evidence type="ECO:0000313" key="2">
    <source>
        <dbReference type="Proteomes" id="UP000887540"/>
    </source>
</evidence>
<evidence type="ECO:0000313" key="3">
    <source>
        <dbReference type="WBParaSite" id="ACRNAN_scaffold4735.g32004.t1"/>
    </source>
</evidence>
<sequence>MYNFTGSSKTLVNDLQWAILQANCYCGDLDGVATVYYDTTSGRYTRSADCLSMRTSGGYDTMDMCANGHIPVIPAFVLSPAKQTFIQGVWGGIDNSVIGNLPYTFYFGLHRNIQMQWMFYDYDKNDFPVTSYTNWGPGYPNGTAQCAKLNSNDGVLVWENYGCNSDATGLSKVLCQGKACDATSTSCCQYCNGNGFEIKEKKPKSRTGKRNKKRLFS</sequence>